<keyword evidence="4 6" id="KW-1133">Transmembrane helix</keyword>
<dbReference type="Pfam" id="PF04505">
    <property type="entry name" value="CD225"/>
    <property type="match status" value="1"/>
</dbReference>
<name>A0A1X7VEP5_AMPQE</name>
<sequence length="168" mass="18752">MKHGTLFMILKFLACWAWYNDVILFITNLCQKIMADREKLLQGQPDPRNYGQPPPPYYQQAPQQTHQNTIIVHQAQPIVYQRRIVAPPDYTYLAVIAVICFFPLGLLALYMANKTKESVAAGNVGNAWGEAVATRILSRVSISIGTLLLVLIILAIVLPITIGSDDDD</sequence>
<evidence type="ECO:0000256" key="5">
    <source>
        <dbReference type="ARBA" id="ARBA00023136"/>
    </source>
</evidence>
<dbReference type="InParanoid" id="A0A1X7VEP5"/>
<dbReference type="AlphaFoldDB" id="A0A1X7VEP5"/>
<evidence type="ECO:0000256" key="2">
    <source>
        <dbReference type="ARBA" id="ARBA00006843"/>
    </source>
</evidence>
<organism evidence="7">
    <name type="scientific">Amphimedon queenslandica</name>
    <name type="common">Sponge</name>
    <dbReference type="NCBI Taxonomy" id="400682"/>
    <lineage>
        <taxon>Eukaryota</taxon>
        <taxon>Metazoa</taxon>
        <taxon>Porifera</taxon>
        <taxon>Demospongiae</taxon>
        <taxon>Heteroscleromorpha</taxon>
        <taxon>Haplosclerida</taxon>
        <taxon>Niphatidae</taxon>
        <taxon>Amphimedon</taxon>
    </lineage>
</organism>
<keyword evidence="3 6" id="KW-0812">Transmembrane</keyword>
<evidence type="ECO:0000256" key="1">
    <source>
        <dbReference type="ARBA" id="ARBA00004370"/>
    </source>
</evidence>
<dbReference type="InterPro" id="IPR007593">
    <property type="entry name" value="CD225/Dispanin_fam"/>
</dbReference>
<feature type="transmembrane region" description="Helical" evidence="6">
    <location>
        <begin position="90"/>
        <end position="112"/>
    </location>
</feature>
<dbReference type="PANTHER" id="PTHR14948:SF25">
    <property type="entry name" value="DUF4190 DOMAIN-CONTAINING PROTEIN"/>
    <property type="match status" value="1"/>
</dbReference>
<reference evidence="7" key="1">
    <citation type="submission" date="2017-05" db="UniProtKB">
        <authorList>
            <consortium name="EnsemblMetazoa"/>
        </authorList>
    </citation>
    <scope>IDENTIFICATION</scope>
</reference>
<dbReference type="GO" id="GO:0016020">
    <property type="term" value="C:membrane"/>
    <property type="evidence" value="ECO:0007669"/>
    <property type="project" value="UniProtKB-SubCell"/>
</dbReference>
<evidence type="ECO:0000256" key="4">
    <source>
        <dbReference type="ARBA" id="ARBA00022989"/>
    </source>
</evidence>
<dbReference type="InterPro" id="IPR051423">
    <property type="entry name" value="CD225/Dispanin"/>
</dbReference>
<protein>
    <submittedName>
        <fullName evidence="7">Uncharacterized protein</fullName>
    </submittedName>
</protein>
<proteinExistence type="inferred from homology"/>
<accession>A0A1X7VEP5</accession>
<dbReference type="EnsemblMetazoa" id="Aqu2.1.38501_001">
    <property type="protein sequence ID" value="Aqu2.1.38501_001"/>
    <property type="gene ID" value="Aqu2.1.38501"/>
</dbReference>
<dbReference type="PANTHER" id="PTHR14948">
    <property type="entry name" value="NG5"/>
    <property type="match status" value="1"/>
</dbReference>
<comment type="similarity">
    <text evidence="2">Belongs to the CD225/Dispanin family.</text>
</comment>
<keyword evidence="5 6" id="KW-0472">Membrane</keyword>
<evidence type="ECO:0000256" key="3">
    <source>
        <dbReference type="ARBA" id="ARBA00022692"/>
    </source>
</evidence>
<evidence type="ECO:0000256" key="6">
    <source>
        <dbReference type="SAM" id="Phobius"/>
    </source>
</evidence>
<evidence type="ECO:0000313" key="7">
    <source>
        <dbReference type="EnsemblMetazoa" id="Aqu2.1.38501_001"/>
    </source>
</evidence>
<comment type="subcellular location">
    <subcellularLocation>
        <location evidence="1">Membrane</location>
    </subcellularLocation>
</comment>
<feature type="transmembrane region" description="Helical" evidence="6">
    <location>
        <begin position="6"/>
        <end position="30"/>
    </location>
</feature>
<feature type="transmembrane region" description="Helical" evidence="6">
    <location>
        <begin position="142"/>
        <end position="162"/>
    </location>
</feature>